<name>A0A182T1Q4_9DIPT</name>
<feature type="repeat" description="ANK" evidence="3">
    <location>
        <begin position="212"/>
        <end position="238"/>
    </location>
</feature>
<dbReference type="Proteomes" id="UP000075901">
    <property type="component" value="Unassembled WGS sequence"/>
</dbReference>
<dbReference type="InterPro" id="IPR002110">
    <property type="entry name" value="Ankyrin_rpt"/>
</dbReference>
<evidence type="ECO:0000256" key="2">
    <source>
        <dbReference type="ARBA" id="ARBA00023043"/>
    </source>
</evidence>
<dbReference type="SMART" id="SM00248">
    <property type="entry name" value="ANK"/>
    <property type="match status" value="3"/>
</dbReference>
<dbReference type="PANTHER" id="PTHR24198">
    <property type="entry name" value="ANKYRIN REPEAT AND PROTEIN KINASE DOMAIN-CONTAINING PROTEIN"/>
    <property type="match status" value="1"/>
</dbReference>
<evidence type="ECO:0000313" key="4">
    <source>
        <dbReference type="EnsemblMetazoa" id="AMAM017859-PA"/>
    </source>
</evidence>
<keyword evidence="1" id="KW-0677">Repeat</keyword>
<keyword evidence="2 3" id="KW-0040">ANK repeat</keyword>
<accession>A0A182T1Q4</accession>
<keyword evidence="5" id="KW-1185">Reference proteome</keyword>
<protein>
    <submittedName>
        <fullName evidence="4">Uncharacterized protein</fullName>
    </submittedName>
</protein>
<evidence type="ECO:0000256" key="1">
    <source>
        <dbReference type="ARBA" id="ARBA00022737"/>
    </source>
</evidence>
<dbReference type="AlphaFoldDB" id="A0A182T1Q4"/>
<dbReference type="InterPro" id="IPR036770">
    <property type="entry name" value="Ankyrin_rpt-contain_sf"/>
</dbReference>
<dbReference type="PROSITE" id="PS50297">
    <property type="entry name" value="ANK_REP_REGION"/>
    <property type="match status" value="2"/>
</dbReference>
<evidence type="ECO:0000313" key="5">
    <source>
        <dbReference type="Proteomes" id="UP000075901"/>
    </source>
</evidence>
<dbReference type="Pfam" id="PF00023">
    <property type="entry name" value="Ank"/>
    <property type="match status" value="1"/>
</dbReference>
<sequence>MQFKEIFQHQTEWTMEQVEFFQTVKNFQTSILQQHIFDAREQNVNFDLLLMGRNFLDQEIVSIALDANPSQFIGQLLNYERNSLNFFHLLTQHHKSDDLIKKIQLLINSPELFCTSLAVKYGLIDALRSLWNRVNEEAMKSIITTEMSTIFMRHSSELIRELVLLFPAEWFVQLYDHLGNTVLHWTVLRSDLDLLQFVLRRYRMLLYSKNEFGDVPLLIAARYHEDVVVQLLLDHGADPWIEPKIIQTIVIQNRQQLLQRFPVDIGRIVAAQVDGYRNNPLRAAIKANNYELFVALHTQFRYELQKGDLLHLAARLNKVNFLRYILTELMPHNAEVYVDSISPDTSFTPLMVACATGHFDAAQLLLQR</sequence>
<dbReference type="PROSITE" id="PS50088">
    <property type="entry name" value="ANK_REPEAT"/>
    <property type="match status" value="2"/>
</dbReference>
<organism evidence="4 5">
    <name type="scientific">Anopheles maculatus</name>
    <dbReference type="NCBI Taxonomy" id="74869"/>
    <lineage>
        <taxon>Eukaryota</taxon>
        <taxon>Metazoa</taxon>
        <taxon>Ecdysozoa</taxon>
        <taxon>Arthropoda</taxon>
        <taxon>Hexapoda</taxon>
        <taxon>Insecta</taxon>
        <taxon>Pterygota</taxon>
        <taxon>Neoptera</taxon>
        <taxon>Endopterygota</taxon>
        <taxon>Diptera</taxon>
        <taxon>Nematocera</taxon>
        <taxon>Culicoidea</taxon>
        <taxon>Culicidae</taxon>
        <taxon>Anophelinae</taxon>
        <taxon>Anopheles</taxon>
        <taxon>Anopheles maculatus group</taxon>
    </lineage>
</organism>
<dbReference type="Pfam" id="PF12796">
    <property type="entry name" value="Ank_2"/>
    <property type="match status" value="1"/>
</dbReference>
<dbReference type="GO" id="GO:0005737">
    <property type="term" value="C:cytoplasm"/>
    <property type="evidence" value="ECO:0007669"/>
    <property type="project" value="TreeGrafter"/>
</dbReference>
<dbReference type="PANTHER" id="PTHR24198:SF165">
    <property type="entry name" value="ANKYRIN REPEAT-CONTAINING PROTEIN-RELATED"/>
    <property type="match status" value="1"/>
</dbReference>
<reference evidence="5" key="1">
    <citation type="submission" date="2013-09" db="EMBL/GenBank/DDBJ databases">
        <title>The Genome Sequence of Anopheles maculatus species B.</title>
        <authorList>
            <consortium name="The Broad Institute Genomics Platform"/>
            <person name="Neafsey D.E."/>
            <person name="Besansky N."/>
            <person name="Howell P."/>
            <person name="Walton C."/>
            <person name="Young S.K."/>
            <person name="Zeng Q."/>
            <person name="Gargeya S."/>
            <person name="Fitzgerald M."/>
            <person name="Haas B."/>
            <person name="Abouelleil A."/>
            <person name="Allen A.W."/>
            <person name="Alvarado L."/>
            <person name="Arachchi H.M."/>
            <person name="Berlin A.M."/>
            <person name="Chapman S.B."/>
            <person name="Gainer-Dewar J."/>
            <person name="Goldberg J."/>
            <person name="Griggs A."/>
            <person name="Gujja S."/>
            <person name="Hansen M."/>
            <person name="Howarth C."/>
            <person name="Imamovic A."/>
            <person name="Ireland A."/>
            <person name="Larimer J."/>
            <person name="McCowan C."/>
            <person name="Murphy C."/>
            <person name="Pearson M."/>
            <person name="Poon T.W."/>
            <person name="Priest M."/>
            <person name="Roberts A."/>
            <person name="Saif S."/>
            <person name="Shea T."/>
            <person name="Sisk P."/>
            <person name="Sykes S."/>
            <person name="Wortman J."/>
            <person name="Nusbaum C."/>
            <person name="Birren B."/>
        </authorList>
    </citation>
    <scope>NUCLEOTIDE SEQUENCE [LARGE SCALE GENOMIC DNA]</scope>
    <source>
        <strain evidence="5">maculatus3</strain>
    </source>
</reference>
<proteinExistence type="predicted"/>
<dbReference type="SUPFAM" id="SSF48403">
    <property type="entry name" value="Ankyrin repeat"/>
    <property type="match status" value="1"/>
</dbReference>
<evidence type="ECO:0000256" key="3">
    <source>
        <dbReference type="PROSITE-ProRule" id="PRU00023"/>
    </source>
</evidence>
<dbReference type="EnsemblMetazoa" id="AMAM017859-RA">
    <property type="protein sequence ID" value="AMAM017859-PA"/>
    <property type="gene ID" value="AMAM017859"/>
</dbReference>
<reference evidence="4" key="2">
    <citation type="submission" date="2020-05" db="UniProtKB">
        <authorList>
            <consortium name="EnsemblMetazoa"/>
        </authorList>
    </citation>
    <scope>IDENTIFICATION</scope>
    <source>
        <strain evidence="4">maculatus3</strain>
    </source>
</reference>
<dbReference type="Gene3D" id="1.25.40.20">
    <property type="entry name" value="Ankyrin repeat-containing domain"/>
    <property type="match status" value="2"/>
</dbReference>
<feature type="repeat" description="ANK" evidence="3">
    <location>
        <begin position="345"/>
        <end position="368"/>
    </location>
</feature>
<dbReference type="VEuPathDB" id="VectorBase:AMAM017859"/>